<feature type="compositionally biased region" description="Pro residues" evidence="8">
    <location>
        <begin position="691"/>
        <end position="714"/>
    </location>
</feature>
<evidence type="ECO:0000256" key="8">
    <source>
        <dbReference type="SAM" id="MobiDB-lite"/>
    </source>
</evidence>
<dbReference type="EMBL" id="NAJM01000055">
    <property type="protein sequence ID" value="RVX66862.1"/>
    <property type="molecule type" value="Genomic_DNA"/>
</dbReference>
<feature type="binding site" evidence="5">
    <location>
        <position position="459"/>
    </location>
    <ligand>
        <name>S-adenosyl-L-methionine</name>
        <dbReference type="ChEBI" id="CHEBI:59789"/>
    </ligand>
</feature>
<feature type="region of interest" description="Disordered" evidence="8">
    <location>
        <begin position="867"/>
        <end position="902"/>
    </location>
</feature>
<feature type="compositionally biased region" description="Low complexity" evidence="8">
    <location>
        <begin position="634"/>
        <end position="670"/>
    </location>
</feature>
<comment type="caution">
    <text evidence="12">The sequence shown here is derived from an EMBL/GenBank/DDBJ whole genome shotgun (WGS) entry which is preliminary data.</text>
</comment>
<evidence type="ECO:0000256" key="6">
    <source>
        <dbReference type="PIRSR" id="PIRSR015894-3"/>
    </source>
</evidence>
<evidence type="ECO:0000313" key="12">
    <source>
        <dbReference type="EMBL" id="RVX66862.1"/>
    </source>
</evidence>
<feature type="region of interest" description="Disordered" evidence="8">
    <location>
        <begin position="1"/>
        <end position="21"/>
    </location>
</feature>
<feature type="binding site" evidence="5">
    <location>
        <begin position="397"/>
        <end position="398"/>
    </location>
    <ligand>
        <name>S-adenosyl-L-methionine</name>
        <dbReference type="ChEBI" id="CHEBI:59789"/>
    </ligand>
</feature>
<evidence type="ECO:0000256" key="4">
    <source>
        <dbReference type="PIRSR" id="PIRSR015894-1"/>
    </source>
</evidence>
<dbReference type="VEuPathDB" id="FungiDB:PV10_05039"/>
<gene>
    <name evidence="12" type="ORF">B0A52_09592</name>
</gene>
<dbReference type="Proteomes" id="UP000288859">
    <property type="component" value="Unassembled WGS sequence"/>
</dbReference>
<evidence type="ECO:0000256" key="3">
    <source>
        <dbReference type="ARBA" id="ARBA00022691"/>
    </source>
</evidence>
<reference evidence="12 13" key="1">
    <citation type="submission" date="2017-03" db="EMBL/GenBank/DDBJ databases">
        <title>Genomes of endolithic fungi from Antarctica.</title>
        <authorList>
            <person name="Coleine C."/>
            <person name="Masonjones S."/>
            <person name="Stajich J.E."/>
        </authorList>
    </citation>
    <scope>NUCLEOTIDE SEQUENCE [LARGE SCALE GENOMIC DNA]</scope>
    <source>
        <strain evidence="12 13">CCFEE 6314</strain>
    </source>
</reference>
<evidence type="ECO:0000256" key="2">
    <source>
        <dbReference type="ARBA" id="ARBA00022679"/>
    </source>
</evidence>
<dbReference type="Pfam" id="PF17286">
    <property type="entry name" value="PRMT5_C"/>
    <property type="match status" value="1"/>
</dbReference>
<dbReference type="GO" id="GO:0016274">
    <property type="term" value="F:protein-arginine N-methyltransferase activity"/>
    <property type="evidence" value="ECO:0007669"/>
    <property type="project" value="InterPro"/>
</dbReference>
<feature type="domain" description="PRMT5 oligomerisation" evidence="11">
    <location>
        <begin position="722"/>
        <end position="877"/>
    </location>
</feature>
<dbReference type="GO" id="GO:0032259">
    <property type="term" value="P:methylation"/>
    <property type="evidence" value="ECO:0007669"/>
    <property type="project" value="UniProtKB-KW"/>
</dbReference>
<accession>A0A438MT52</accession>
<dbReference type="InterPro" id="IPR007857">
    <property type="entry name" value="Arg_MeTrfase_PRMT5"/>
</dbReference>
<dbReference type="OrthoDB" id="1368803at2759"/>
<protein>
    <recommendedName>
        <fullName evidence="14">Protein arginine N-methyltransferase</fullName>
    </recommendedName>
</protein>
<name>A0A438MT52_EXOME</name>
<dbReference type="AlphaFoldDB" id="A0A438MT52"/>
<evidence type="ECO:0008006" key="14">
    <source>
        <dbReference type="Google" id="ProtNLM"/>
    </source>
</evidence>
<dbReference type="GO" id="GO:0006355">
    <property type="term" value="P:regulation of DNA-templated transcription"/>
    <property type="evidence" value="ECO:0007669"/>
    <property type="project" value="TreeGrafter"/>
</dbReference>
<feature type="active site" description="Proton donor/acceptor" evidence="4">
    <location>
        <position position="555"/>
    </location>
</feature>
<dbReference type="Gene3D" id="2.70.160.11">
    <property type="entry name" value="Hnrnp arginine n-methyltransferase1"/>
    <property type="match status" value="1"/>
</dbReference>
<feature type="active site" description="Proton donor/acceptor" evidence="4">
    <location>
        <position position="564"/>
    </location>
</feature>
<proteinExistence type="predicted"/>
<dbReference type="PANTHER" id="PTHR10738:SF0">
    <property type="entry name" value="PROTEIN ARGININE N-METHYLTRANSFERASE 5"/>
    <property type="match status" value="1"/>
</dbReference>
<evidence type="ECO:0000256" key="1">
    <source>
        <dbReference type="ARBA" id="ARBA00022603"/>
    </source>
</evidence>
<evidence type="ECO:0000259" key="10">
    <source>
        <dbReference type="Pfam" id="PF17285"/>
    </source>
</evidence>
<sequence>MDDTPRFIIGHHDPKRPLPVSPQMISEAHAANYDMLTSPITTPHFHSRVLAILSTTLSQQSNTSDVDVTRTYNASPIIVPELTPADTPLTPDDTIPQIIGITSPWIDVSSPDPIIADVSRQVLKLELAYAAFCGITHAVIQAPRLRGNGASDSRVAHFARALTDALANGPYMQLYLWFPMIDNEGDQYDSMGDLAPFARQRFLQEEDSEQDARMDLFGTWEAWDMIRSICNYPSRLCVALSLPKVMPPTPVQTRWYSEPVRLLTLDSKIFAKNAKGYPVLTRAHQSFINRMVRLRSVPWFLLCNVSQIPPLSYDSSGNVISTSTGFPSLAEAATNPHLKDPAPHLSYMRNLQTKQTPLSDLDRFGSGYQDYLQAPLQPLTVNLESITYEVFEKDPVKYAWYERAVARALHDWIEQGKPTSNPDGRVVVAVVGAGRGPLVTRALKASRDVDVDIDMWALEKNPNAFVLLQRHNQTTWNQQVNLVKSDMRTWRGPLRPANMPTPRRIYNTEDIEAEDEDEVFTTAADSPKRPSATEAHDVTEPAQPIPYKIDILISELLGSFADNELSPECLDGVQHLMNPVHGISIPSSYTAHITPIAAPKLHADINHGLTSTTPHAAEIPYVVMFNAIDFLSTTTTSSSSSSTSTLPSSTSPVAVASPPVSVPNSQPLSPTSGGPPYSKIHTMSSSSPSLSPSPSPSPSSPPISVPPPPQPSTPTPIIGTTWSFQHPNPYLPNPIPFTTTNPSSSSPSSSLSNNTQIYTEPTRNNSHNARSSILRFPIRHRGTCHGLAGYFETVLYKGVELSTNPNTMDAKSEGMISWFPIYFPLKTPLSIPDNAELTVTMWRRTDDRRVWYEWLVDVYVYVTSSSSDSMAGQQGRNSTSARNKMRVGGSVLHSSEKDACLM</sequence>
<feature type="binding site" evidence="5">
    <location>
        <position position="388"/>
    </location>
    <ligand>
        <name>S-adenosyl-L-methionine</name>
        <dbReference type="ChEBI" id="CHEBI:59789"/>
    </ligand>
</feature>
<dbReference type="PROSITE" id="PS51678">
    <property type="entry name" value="SAM_MT_PRMT"/>
    <property type="match status" value="1"/>
</dbReference>
<feature type="compositionally biased region" description="Polar residues" evidence="8">
    <location>
        <begin position="756"/>
        <end position="766"/>
    </location>
</feature>
<dbReference type="Gene3D" id="3.20.20.150">
    <property type="entry name" value="Divalent-metal-dependent TIM barrel enzymes"/>
    <property type="match status" value="1"/>
</dbReference>
<evidence type="ECO:0000259" key="11">
    <source>
        <dbReference type="Pfam" id="PF17286"/>
    </source>
</evidence>
<dbReference type="Pfam" id="PF17285">
    <property type="entry name" value="PRMT5_TIM"/>
    <property type="match status" value="1"/>
</dbReference>
<feature type="compositionally biased region" description="Polar residues" evidence="8">
    <location>
        <begin position="870"/>
        <end position="882"/>
    </location>
</feature>
<dbReference type="GO" id="GO:0005634">
    <property type="term" value="C:nucleus"/>
    <property type="evidence" value="ECO:0007669"/>
    <property type="project" value="TreeGrafter"/>
</dbReference>
<keyword evidence="1 7" id="KW-0489">Methyltransferase</keyword>
<dbReference type="GO" id="GO:0005829">
    <property type="term" value="C:cytosol"/>
    <property type="evidence" value="ECO:0007669"/>
    <property type="project" value="TreeGrafter"/>
</dbReference>
<feature type="domain" description="PRMT5 TIM barrel" evidence="10">
    <location>
        <begin position="32"/>
        <end position="353"/>
    </location>
</feature>
<feature type="compositionally biased region" description="Low complexity" evidence="8">
    <location>
        <begin position="736"/>
        <end position="755"/>
    </location>
</feature>
<dbReference type="Gene3D" id="3.40.50.150">
    <property type="entry name" value="Vaccinia Virus protein VP39"/>
    <property type="match status" value="1"/>
</dbReference>
<dbReference type="InterPro" id="IPR035248">
    <property type="entry name" value="PRMT5_C"/>
</dbReference>
<dbReference type="Pfam" id="PF05185">
    <property type="entry name" value="PRMT5"/>
    <property type="match status" value="1"/>
</dbReference>
<feature type="domain" description="PRMT5 arginine-N-methyltransferase" evidence="9">
    <location>
        <begin position="363"/>
        <end position="585"/>
    </location>
</feature>
<evidence type="ECO:0000256" key="5">
    <source>
        <dbReference type="PIRSR" id="PIRSR015894-2"/>
    </source>
</evidence>
<evidence type="ECO:0000313" key="13">
    <source>
        <dbReference type="Proteomes" id="UP000288859"/>
    </source>
</evidence>
<evidence type="ECO:0000256" key="7">
    <source>
        <dbReference type="PROSITE-ProRule" id="PRU01015"/>
    </source>
</evidence>
<feature type="binding site" evidence="5">
    <location>
        <begin position="486"/>
        <end position="487"/>
    </location>
    <ligand>
        <name>S-adenosyl-L-methionine</name>
        <dbReference type="ChEBI" id="CHEBI:59789"/>
    </ligand>
</feature>
<feature type="site" description="Critical for specifying symmetric addition of methyl groups" evidence="6">
    <location>
        <position position="391"/>
    </location>
</feature>
<dbReference type="PANTHER" id="PTHR10738">
    <property type="entry name" value="PROTEIN ARGININE N-METHYLTRANSFERASE 5"/>
    <property type="match status" value="1"/>
</dbReference>
<dbReference type="InterPro" id="IPR025799">
    <property type="entry name" value="Arg_MeTrfase"/>
</dbReference>
<organism evidence="12 13">
    <name type="scientific">Exophiala mesophila</name>
    <name type="common">Black yeast-like fungus</name>
    <dbReference type="NCBI Taxonomy" id="212818"/>
    <lineage>
        <taxon>Eukaryota</taxon>
        <taxon>Fungi</taxon>
        <taxon>Dikarya</taxon>
        <taxon>Ascomycota</taxon>
        <taxon>Pezizomycotina</taxon>
        <taxon>Eurotiomycetes</taxon>
        <taxon>Chaetothyriomycetidae</taxon>
        <taxon>Chaetothyriales</taxon>
        <taxon>Herpotrichiellaceae</taxon>
        <taxon>Exophiala</taxon>
    </lineage>
</organism>
<keyword evidence="2 7" id="KW-0808">Transferase</keyword>
<evidence type="ECO:0000259" key="9">
    <source>
        <dbReference type="Pfam" id="PF05185"/>
    </source>
</evidence>
<dbReference type="PIRSF" id="PIRSF015894">
    <property type="entry name" value="Skb1_MeTrfase"/>
    <property type="match status" value="1"/>
</dbReference>
<dbReference type="SUPFAM" id="SSF53335">
    <property type="entry name" value="S-adenosyl-L-methionine-dependent methyltransferases"/>
    <property type="match status" value="2"/>
</dbReference>
<dbReference type="InterPro" id="IPR035075">
    <property type="entry name" value="PRMT5"/>
</dbReference>
<dbReference type="InterPro" id="IPR035247">
    <property type="entry name" value="PRMT5_TIM"/>
</dbReference>
<feature type="region of interest" description="Disordered" evidence="8">
    <location>
        <begin position="634"/>
        <end position="766"/>
    </location>
</feature>
<dbReference type="InterPro" id="IPR029063">
    <property type="entry name" value="SAM-dependent_MTases_sf"/>
</dbReference>
<keyword evidence="3 5" id="KW-0949">S-adenosyl-L-methionine</keyword>